<dbReference type="InterPro" id="IPR002563">
    <property type="entry name" value="Flavin_Rdtase-like_dom"/>
</dbReference>
<evidence type="ECO:0000256" key="2">
    <source>
        <dbReference type="ARBA" id="ARBA00022630"/>
    </source>
</evidence>
<keyword evidence="7" id="KW-1185">Reference proteome</keyword>
<dbReference type="PANTHER" id="PTHR33798:SF5">
    <property type="entry name" value="FLAVIN REDUCTASE LIKE DOMAIN-CONTAINING PROTEIN"/>
    <property type="match status" value="1"/>
</dbReference>
<evidence type="ECO:0000259" key="5">
    <source>
        <dbReference type="Pfam" id="PF01613"/>
    </source>
</evidence>
<reference evidence="7" key="1">
    <citation type="submission" date="2017-04" db="EMBL/GenBank/DDBJ databases">
        <authorList>
            <person name="Varghese N."/>
            <person name="Submissions S."/>
        </authorList>
    </citation>
    <scope>NUCLEOTIDE SEQUENCE [LARGE SCALE GENOMIC DNA]</scope>
    <source>
        <strain evidence="7">DSM 16537</strain>
    </source>
</reference>
<feature type="domain" description="Flavin reductase like" evidence="5">
    <location>
        <begin position="33"/>
        <end position="166"/>
    </location>
</feature>
<evidence type="ECO:0000313" key="6">
    <source>
        <dbReference type="EMBL" id="SMD43245.1"/>
    </source>
</evidence>
<dbReference type="GO" id="GO:0010181">
    <property type="term" value="F:FMN binding"/>
    <property type="evidence" value="ECO:0007669"/>
    <property type="project" value="InterPro"/>
</dbReference>
<dbReference type="STRING" id="758820.SAMN00777080_1830"/>
<dbReference type="Pfam" id="PF01613">
    <property type="entry name" value="Flavin_Reduct"/>
    <property type="match status" value="1"/>
</dbReference>
<accession>A0A1W2H2T2</accession>
<evidence type="ECO:0000256" key="1">
    <source>
        <dbReference type="ARBA" id="ARBA00001917"/>
    </source>
</evidence>
<dbReference type="Gene3D" id="2.30.110.10">
    <property type="entry name" value="Electron Transport, Fmn-binding Protein, Chain A"/>
    <property type="match status" value="1"/>
</dbReference>
<name>A0A1W2H2T2_9BACT</name>
<gene>
    <name evidence="6" type="ORF">SAMN00777080_1830</name>
</gene>
<evidence type="ECO:0000256" key="3">
    <source>
        <dbReference type="ARBA" id="ARBA00022643"/>
    </source>
</evidence>
<dbReference type="SUPFAM" id="SSF50475">
    <property type="entry name" value="FMN-binding split barrel"/>
    <property type="match status" value="1"/>
</dbReference>
<organism evidence="6 7">
    <name type="scientific">Aquiflexum balticum DSM 16537</name>
    <dbReference type="NCBI Taxonomy" id="758820"/>
    <lineage>
        <taxon>Bacteria</taxon>
        <taxon>Pseudomonadati</taxon>
        <taxon>Bacteroidota</taxon>
        <taxon>Cytophagia</taxon>
        <taxon>Cytophagales</taxon>
        <taxon>Cyclobacteriaceae</taxon>
        <taxon>Aquiflexum</taxon>
    </lineage>
</organism>
<keyword evidence="2" id="KW-0285">Flavoprotein</keyword>
<dbReference type="OrthoDB" id="5293996at2"/>
<dbReference type="InterPro" id="IPR012349">
    <property type="entry name" value="Split_barrel_FMN-bd"/>
</dbReference>
<dbReference type="EMBL" id="LT838813">
    <property type="protein sequence ID" value="SMD43245.1"/>
    <property type="molecule type" value="Genomic_DNA"/>
</dbReference>
<dbReference type="AlphaFoldDB" id="A0A1W2H2T2"/>
<protein>
    <submittedName>
        <fullName evidence="6">NADH-FMN oxidoreductase RutF, flavin reductase (DIM6/NTAB) family</fullName>
    </submittedName>
</protein>
<evidence type="ECO:0000313" key="7">
    <source>
        <dbReference type="Proteomes" id="UP000192333"/>
    </source>
</evidence>
<dbReference type="RefSeq" id="WP_084119982.1">
    <property type="nucleotide sequence ID" value="NZ_LT838813.1"/>
</dbReference>
<evidence type="ECO:0000256" key="4">
    <source>
        <dbReference type="ARBA" id="ARBA00038054"/>
    </source>
</evidence>
<dbReference type="PANTHER" id="PTHR33798">
    <property type="entry name" value="FLAVOPROTEIN OXYGENASE"/>
    <property type="match status" value="1"/>
</dbReference>
<comment type="cofactor">
    <cofactor evidence="1">
        <name>FMN</name>
        <dbReference type="ChEBI" id="CHEBI:58210"/>
    </cofactor>
</comment>
<dbReference type="GO" id="GO:0016646">
    <property type="term" value="F:oxidoreductase activity, acting on the CH-NH group of donors, NAD or NADP as acceptor"/>
    <property type="evidence" value="ECO:0007669"/>
    <property type="project" value="UniProtKB-ARBA"/>
</dbReference>
<dbReference type="Proteomes" id="UP000192333">
    <property type="component" value="Chromosome I"/>
</dbReference>
<keyword evidence="3" id="KW-0288">FMN</keyword>
<proteinExistence type="inferred from homology"/>
<comment type="similarity">
    <text evidence="4">Belongs to the flavoredoxin family.</text>
</comment>
<sequence>MMQHFDKASILEAESFFRRDFINGLSGYKSLNLIGTKSKSGVSNLSPFSQVFHIGATPPLVGVLFRPNTVPRHTLENILETGFFTLNHVTSDFYKDAHQTAARYEGSEFDATGLKEFYLEGFYAPFVSLSPLQVGCQLVETQTLQVNGTVMVIGSIEHIRIDEKGLREDGSLDLNALGTVTVSGLDEYHIGKRLSKLSYPKPGKDLEEIL</sequence>